<dbReference type="EMBL" id="CP006566">
    <property type="protein sequence ID" value="AGP47399.1"/>
    <property type="molecule type" value="Genomic_DNA"/>
</dbReference>
<evidence type="ECO:0000313" key="1">
    <source>
        <dbReference type="EMBL" id="AGP47399.1"/>
    </source>
</evidence>
<accession>S4YRE6</accession>
<gene>
    <name evidence="1" type="ORF">M621_23100</name>
</gene>
<sequence>MHNTPTQPLNALGYALLTAELLDAARYLATGEGDALSKYVPALVAIAAERANELAKMLEGGNDE</sequence>
<proteinExistence type="predicted"/>
<dbReference type="RefSeq" id="WP_020439887.1">
    <property type="nucleotide sequence ID" value="NC_021659.1"/>
</dbReference>
<name>S4YRE6_SERPL</name>
<dbReference type="KEGG" id="sry:M621_23100"/>
<evidence type="ECO:0000313" key="2">
    <source>
        <dbReference type="Proteomes" id="UP000014900"/>
    </source>
</evidence>
<dbReference type="Proteomes" id="UP000014900">
    <property type="component" value="Chromosome"/>
</dbReference>
<reference evidence="1 2" key="1">
    <citation type="journal article" date="2013" name="Genome Announc.">
        <title>Genome Sequence of Serratia plymuthica Strain S13, an Endophyte with Germination- and Plant-Growth-Promoting Activity from the Flower of Styrian Oil Pumpkin.</title>
        <authorList>
            <person name="Muller H."/>
            <person name="Furnkranz M."/>
            <person name="Grube M."/>
            <person name="Berg G."/>
        </authorList>
    </citation>
    <scope>NUCLEOTIDE SEQUENCE [LARGE SCALE GENOMIC DNA]</scope>
    <source>
        <strain evidence="1">S13</strain>
    </source>
</reference>
<protein>
    <submittedName>
        <fullName evidence="1">Uncharacterized protein</fullName>
    </submittedName>
</protein>
<dbReference type="HOGENOM" id="CLU_2865339_0_0_6"/>
<dbReference type="AlphaFoldDB" id="S4YRE6"/>
<dbReference type="PATRIC" id="fig|1348660.3.peg.4524"/>
<organism evidence="1 2">
    <name type="scientific">Serratia plymuthica S13</name>
    <dbReference type="NCBI Taxonomy" id="1348660"/>
    <lineage>
        <taxon>Bacteria</taxon>
        <taxon>Pseudomonadati</taxon>
        <taxon>Pseudomonadota</taxon>
        <taxon>Gammaproteobacteria</taxon>
        <taxon>Enterobacterales</taxon>
        <taxon>Yersiniaceae</taxon>
        <taxon>Serratia</taxon>
    </lineage>
</organism>